<dbReference type="NCBIfam" id="NF007702">
    <property type="entry name" value="PRK10387.1"/>
    <property type="match status" value="1"/>
</dbReference>
<dbReference type="Gene3D" id="3.40.30.10">
    <property type="entry name" value="Glutaredoxin"/>
    <property type="match status" value="1"/>
</dbReference>
<gene>
    <name evidence="2" type="primary">grxB</name>
    <name evidence="2" type="ORF">EHSB41UT_03981</name>
</gene>
<dbReference type="SUPFAM" id="SSF47616">
    <property type="entry name" value="GST C-terminal domain-like"/>
    <property type="match status" value="1"/>
</dbReference>
<proteinExistence type="predicted"/>
<dbReference type="PROSITE" id="PS50404">
    <property type="entry name" value="GST_NTER"/>
    <property type="match status" value="1"/>
</dbReference>
<evidence type="ECO:0000313" key="3">
    <source>
        <dbReference type="Proteomes" id="UP000196573"/>
    </source>
</evidence>
<dbReference type="PANTHER" id="PTHR43968:SF6">
    <property type="entry name" value="GLUTATHIONE S-TRANSFERASE OMEGA"/>
    <property type="match status" value="1"/>
</dbReference>
<dbReference type="AlphaFoldDB" id="A0A1X7AQ12"/>
<dbReference type="InterPro" id="IPR011767">
    <property type="entry name" value="GLR_AS"/>
</dbReference>
<evidence type="ECO:0000259" key="1">
    <source>
        <dbReference type="PROSITE" id="PS50404"/>
    </source>
</evidence>
<dbReference type="InterPro" id="IPR007494">
    <property type="entry name" value="Glutaredoxin2_C"/>
</dbReference>
<protein>
    <submittedName>
        <fullName evidence="2">Glutaredoxin-2</fullName>
    </submittedName>
</protein>
<organism evidence="2 3">
    <name type="scientific">Parendozoicomonas haliclonae</name>
    <dbReference type="NCBI Taxonomy" id="1960125"/>
    <lineage>
        <taxon>Bacteria</taxon>
        <taxon>Pseudomonadati</taxon>
        <taxon>Pseudomonadota</taxon>
        <taxon>Gammaproteobacteria</taxon>
        <taxon>Oceanospirillales</taxon>
        <taxon>Endozoicomonadaceae</taxon>
        <taxon>Parendozoicomonas</taxon>
    </lineage>
</organism>
<dbReference type="InterPro" id="IPR050983">
    <property type="entry name" value="GST_Omega/HSP26"/>
</dbReference>
<dbReference type="EMBL" id="FWPT01000011">
    <property type="protein sequence ID" value="SMA50188.1"/>
    <property type="molecule type" value="Genomic_DNA"/>
</dbReference>
<reference evidence="2 3" key="1">
    <citation type="submission" date="2017-03" db="EMBL/GenBank/DDBJ databases">
        <authorList>
            <person name="Afonso C.L."/>
            <person name="Miller P.J."/>
            <person name="Scott M.A."/>
            <person name="Spackman E."/>
            <person name="Goraichik I."/>
            <person name="Dimitrov K.M."/>
            <person name="Suarez D.L."/>
            <person name="Swayne D.E."/>
        </authorList>
    </citation>
    <scope>NUCLEOTIDE SEQUENCE [LARGE SCALE GENOMIC DNA]</scope>
    <source>
        <strain evidence="2">SB41UT1</strain>
    </source>
</reference>
<sequence length="230" mass="25532">MKLYVFDSCPYCVRVRMLAALKNIPLEIVTFPLGQWPEEVAEKIEKTTVPMLEMHEPATGESRFIQDSTEILMILDGMNGAPMLDGYQSSQALQNWFDDVKGTTSALCYPRMPFLSLPELSSEKALAMFSGMIEGKLGVTLEQALAKTGEYTSVVAEHLQTLADVLQAETLVNGERAVSMDDIHAFPELRNLMMVAELELPKALLRYMDYLSAQTGITLYVKVNAEGALI</sequence>
<dbReference type="Proteomes" id="UP000196573">
    <property type="component" value="Unassembled WGS sequence"/>
</dbReference>
<dbReference type="SMR" id="A0A1X7AQ12"/>
<dbReference type="Pfam" id="PF04399">
    <property type="entry name" value="Glutaredoxin2_C"/>
    <property type="match status" value="1"/>
</dbReference>
<dbReference type="InterPro" id="IPR036282">
    <property type="entry name" value="Glutathione-S-Trfase_C_sf"/>
</dbReference>
<dbReference type="SUPFAM" id="SSF52833">
    <property type="entry name" value="Thioredoxin-like"/>
    <property type="match status" value="1"/>
</dbReference>
<dbReference type="Gene3D" id="1.20.1050.10">
    <property type="match status" value="1"/>
</dbReference>
<dbReference type="GO" id="GO:0005737">
    <property type="term" value="C:cytoplasm"/>
    <property type="evidence" value="ECO:0007669"/>
    <property type="project" value="TreeGrafter"/>
</dbReference>
<dbReference type="PANTHER" id="PTHR43968">
    <property type="match status" value="1"/>
</dbReference>
<feature type="domain" description="GST N-terminal" evidence="1">
    <location>
        <begin position="1"/>
        <end position="83"/>
    </location>
</feature>
<keyword evidence="3" id="KW-1185">Reference proteome</keyword>
<name>A0A1X7AQ12_9GAMM</name>
<evidence type="ECO:0000313" key="2">
    <source>
        <dbReference type="EMBL" id="SMA50188.1"/>
    </source>
</evidence>
<dbReference type="PROSITE" id="PS00195">
    <property type="entry name" value="GLUTAREDOXIN_1"/>
    <property type="match status" value="1"/>
</dbReference>
<accession>A0A1X7AQ12</accession>
<dbReference type="Pfam" id="PF13417">
    <property type="entry name" value="GST_N_3"/>
    <property type="match status" value="1"/>
</dbReference>
<dbReference type="InterPro" id="IPR004045">
    <property type="entry name" value="Glutathione_S-Trfase_N"/>
</dbReference>
<dbReference type="InterPro" id="IPR036249">
    <property type="entry name" value="Thioredoxin-like_sf"/>
</dbReference>